<dbReference type="Proteomes" id="UP000179627">
    <property type="component" value="Unassembled WGS sequence"/>
</dbReference>
<protein>
    <submittedName>
        <fullName evidence="2">GCN5 family acetyltransferase</fullName>
    </submittedName>
</protein>
<keyword evidence="2" id="KW-0808">Transferase</keyword>
<dbReference type="Pfam" id="PF13673">
    <property type="entry name" value="Acetyltransf_10"/>
    <property type="match status" value="1"/>
</dbReference>
<gene>
    <name evidence="2" type="ORF">CC117_25335</name>
</gene>
<evidence type="ECO:0000259" key="1">
    <source>
        <dbReference type="PROSITE" id="PS51186"/>
    </source>
</evidence>
<feature type="domain" description="N-acetyltransferase" evidence="1">
    <location>
        <begin position="9"/>
        <end position="148"/>
    </location>
</feature>
<reference evidence="3" key="1">
    <citation type="submission" date="2016-07" db="EMBL/GenBank/DDBJ databases">
        <title>Sequence Frankia sp. strain CcI1.17.</title>
        <authorList>
            <person name="Ghodhbane-Gtari F."/>
            <person name="Swanson E."/>
            <person name="Gueddou A."/>
            <person name="Morris K."/>
            <person name="Hezbri K."/>
            <person name="Ktari A."/>
            <person name="Nouioui I."/>
            <person name="Abebe-Akele F."/>
            <person name="Simpson S."/>
            <person name="Thomas K."/>
            <person name="Gtari M."/>
            <person name="Tisa L.S."/>
            <person name="Hurst S."/>
        </authorList>
    </citation>
    <scope>NUCLEOTIDE SEQUENCE [LARGE SCALE GENOMIC DNA]</scope>
    <source>
        <strain evidence="3">Cc1.17</strain>
    </source>
</reference>
<dbReference type="Gene3D" id="3.40.630.30">
    <property type="match status" value="1"/>
</dbReference>
<evidence type="ECO:0000313" key="3">
    <source>
        <dbReference type="Proteomes" id="UP000179627"/>
    </source>
</evidence>
<keyword evidence="3" id="KW-1185">Reference proteome</keyword>
<accession>A0A1S1QGF4</accession>
<name>A0A1S1QGF4_9ACTN</name>
<organism evidence="2 3">
    <name type="scientific">Parafrankia colletiae</name>
    <dbReference type="NCBI Taxonomy" id="573497"/>
    <lineage>
        <taxon>Bacteria</taxon>
        <taxon>Bacillati</taxon>
        <taxon>Actinomycetota</taxon>
        <taxon>Actinomycetes</taxon>
        <taxon>Frankiales</taxon>
        <taxon>Frankiaceae</taxon>
        <taxon>Parafrankia</taxon>
    </lineage>
</organism>
<dbReference type="InterPro" id="IPR016181">
    <property type="entry name" value="Acyl_CoA_acyltransferase"/>
</dbReference>
<comment type="caution">
    <text evidence="2">The sequence shown here is derived from an EMBL/GenBank/DDBJ whole genome shotgun (WGS) entry which is preliminary data.</text>
</comment>
<dbReference type="PROSITE" id="PS51186">
    <property type="entry name" value="GNAT"/>
    <property type="match status" value="1"/>
</dbReference>
<dbReference type="AlphaFoldDB" id="A0A1S1QGF4"/>
<proteinExistence type="predicted"/>
<dbReference type="GO" id="GO:0016747">
    <property type="term" value="F:acyltransferase activity, transferring groups other than amino-acyl groups"/>
    <property type="evidence" value="ECO:0007669"/>
    <property type="project" value="InterPro"/>
</dbReference>
<dbReference type="RefSeq" id="WP_071088012.1">
    <property type="nucleotide sequence ID" value="NZ_MBLM01000140.1"/>
</dbReference>
<evidence type="ECO:0000313" key="2">
    <source>
        <dbReference type="EMBL" id="OHV32142.1"/>
    </source>
</evidence>
<dbReference type="SUPFAM" id="SSF55729">
    <property type="entry name" value="Acyl-CoA N-acyltransferases (Nat)"/>
    <property type="match status" value="1"/>
</dbReference>
<dbReference type="InterPro" id="IPR000182">
    <property type="entry name" value="GNAT_dom"/>
</dbReference>
<dbReference type="EMBL" id="MBLM01000140">
    <property type="protein sequence ID" value="OHV32142.1"/>
    <property type="molecule type" value="Genomic_DNA"/>
</dbReference>
<dbReference type="OrthoDB" id="9796171at2"/>
<sequence length="149" mass="16371">MPGPRTHRARFDELPPRVLYALLRLRAQVFVVEQRCVYQDLDGRDTEPTTLHLWLAVDPAEPLAYLRVVEEADALRIGRVVTVLHARRGGLADRLLTAALGDAGGGRSVVLNAQTSAIELYTRHGFVATGKEYLEDGIPHVPMGIPGPD</sequence>